<feature type="transmembrane region" description="Helical" evidence="2">
    <location>
        <begin position="56"/>
        <end position="76"/>
    </location>
</feature>
<feature type="transmembrane region" description="Helical" evidence="2">
    <location>
        <begin position="83"/>
        <end position="106"/>
    </location>
</feature>
<evidence type="ECO:0000256" key="1">
    <source>
        <dbReference type="SAM" id="MobiDB-lite"/>
    </source>
</evidence>
<evidence type="ECO:0000313" key="3">
    <source>
        <dbReference type="Proteomes" id="UP000887569"/>
    </source>
</evidence>
<protein>
    <submittedName>
        <fullName evidence="4">MARVEL domain-containing protein</fullName>
    </submittedName>
</protein>
<keyword evidence="2" id="KW-0472">Membrane</keyword>
<reference evidence="4" key="1">
    <citation type="submission" date="2022-11" db="UniProtKB">
        <authorList>
            <consortium name="WormBaseParasite"/>
        </authorList>
    </citation>
    <scope>IDENTIFICATION</scope>
</reference>
<accession>A0A915ADP3</accession>
<dbReference type="AlphaFoldDB" id="A0A915ADP3"/>
<feature type="transmembrane region" description="Helical" evidence="2">
    <location>
        <begin position="30"/>
        <end position="50"/>
    </location>
</feature>
<dbReference type="WBParaSite" id="PgR004_g230_t02">
    <property type="protein sequence ID" value="PgR004_g230_t02"/>
    <property type="gene ID" value="PgR004_g230"/>
</dbReference>
<name>A0A915ADP3_PARUN</name>
<keyword evidence="3" id="KW-1185">Reference proteome</keyword>
<proteinExistence type="predicted"/>
<organism evidence="3 4">
    <name type="scientific">Parascaris univalens</name>
    <name type="common">Nematode worm</name>
    <dbReference type="NCBI Taxonomy" id="6257"/>
    <lineage>
        <taxon>Eukaryota</taxon>
        <taxon>Metazoa</taxon>
        <taxon>Ecdysozoa</taxon>
        <taxon>Nematoda</taxon>
        <taxon>Chromadorea</taxon>
        <taxon>Rhabditida</taxon>
        <taxon>Spirurina</taxon>
        <taxon>Ascaridomorpha</taxon>
        <taxon>Ascaridoidea</taxon>
        <taxon>Ascarididae</taxon>
        <taxon>Parascaris</taxon>
    </lineage>
</organism>
<evidence type="ECO:0000256" key="2">
    <source>
        <dbReference type="SAM" id="Phobius"/>
    </source>
</evidence>
<dbReference type="Proteomes" id="UP000887569">
    <property type="component" value="Unplaced"/>
</dbReference>
<keyword evidence="2" id="KW-1133">Transmembrane helix</keyword>
<feature type="compositionally biased region" description="Polar residues" evidence="1">
    <location>
        <begin position="243"/>
        <end position="272"/>
    </location>
</feature>
<keyword evidence="2" id="KW-0812">Transmembrane</keyword>
<sequence>MTLVRGFLSTSSHFTEGRYYVCGRVHPQPASFIVSFISFTSFLFVTVFFIYAGYWYALPVLIVGSVGWIVCLTFLLSRTVMPFIILLALLHICLDMLTALFIYFAITATGPYIFSQDVWNDKSGNVHIVYSPKRAEISNGIVAGVFAALAILIAYCAYVMHQFKKYIRELVSTRSQRDSSGTRQCDYGNRLPIDISGHLNPCYADMIQIGEQNRSSYGSPPSYDALAFGMPVVPPAYTSDETSLPSYSATVSSPHTGNTNAADSILSTSRNDQMPKMDVLVEGQK</sequence>
<evidence type="ECO:0000313" key="4">
    <source>
        <dbReference type="WBParaSite" id="PgR004_g230_t02"/>
    </source>
</evidence>
<feature type="transmembrane region" description="Helical" evidence="2">
    <location>
        <begin position="140"/>
        <end position="160"/>
    </location>
</feature>
<feature type="region of interest" description="Disordered" evidence="1">
    <location>
        <begin position="243"/>
        <end position="285"/>
    </location>
</feature>